<dbReference type="AlphaFoldDB" id="A0A9X1SYG2"/>
<dbReference type="RefSeq" id="WP_231449932.1">
    <property type="nucleotide sequence ID" value="NZ_JAJOMB010000041.1"/>
</dbReference>
<evidence type="ECO:0000313" key="2">
    <source>
        <dbReference type="Proteomes" id="UP001138997"/>
    </source>
</evidence>
<comment type="caution">
    <text evidence="1">The sequence shown here is derived from an EMBL/GenBank/DDBJ whole genome shotgun (WGS) entry which is preliminary data.</text>
</comment>
<dbReference type="SUPFAM" id="SSF56112">
    <property type="entry name" value="Protein kinase-like (PK-like)"/>
    <property type="match status" value="1"/>
</dbReference>
<name>A0A9X1SYG2_9ACTN</name>
<dbReference type="Proteomes" id="UP001138997">
    <property type="component" value="Unassembled WGS sequence"/>
</dbReference>
<evidence type="ECO:0000313" key="1">
    <source>
        <dbReference type="EMBL" id="MCD5317081.1"/>
    </source>
</evidence>
<reference evidence="1" key="1">
    <citation type="submission" date="2021-11" db="EMBL/GenBank/DDBJ databases">
        <title>Streptomyces corallinus and Kineosporia corallina sp. nov., two new coral-derived marine actinobacteria.</title>
        <authorList>
            <person name="Buangrab K."/>
            <person name="Sutthacheep M."/>
            <person name="Yeemin T."/>
            <person name="Harunari E."/>
            <person name="Igarashi Y."/>
            <person name="Sripreechasak P."/>
            <person name="Kanchanasin P."/>
            <person name="Tanasupawat S."/>
            <person name="Phongsopitanun W."/>
        </authorList>
    </citation>
    <scope>NUCLEOTIDE SEQUENCE</scope>
    <source>
        <strain evidence="1">JCM 31032</strain>
    </source>
</reference>
<accession>A0A9X1SYG2</accession>
<keyword evidence="2" id="KW-1185">Reference proteome</keyword>
<protein>
    <submittedName>
        <fullName evidence="1">Phosphotransferase</fullName>
    </submittedName>
</protein>
<gene>
    <name evidence="1" type="ORF">LR394_39925</name>
</gene>
<proteinExistence type="predicted"/>
<dbReference type="InterPro" id="IPR011009">
    <property type="entry name" value="Kinase-like_dom_sf"/>
</dbReference>
<dbReference type="EMBL" id="JAJOMB010000041">
    <property type="protein sequence ID" value="MCD5317081.1"/>
    <property type="molecule type" value="Genomic_DNA"/>
</dbReference>
<organism evidence="1 2">
    <name type="scientific">Kineosporia babensis</name>
    <dbReference type="NCBI Taxonomy" id="499548"/>
    <lineage>
        <taxon>Bacteria</taxon>
        <taxon>Bacillati</taxon>
        <taxon>Actinomycetota</taxon>
        <taxon>Actinomycetes</taxon>
        <taxon>Kineosporiales</taxon>
        <taxon>Kineosporiaceae</taxon>
        <taxon>Kineosporia</taxon>
    </lineage>
</organism>
<sequence>MLGSHEATMQWSVPGLLGGAALAEVLGHPVDENATGLEVVPYEFGSPATGCLLRARGRRPDGHEWTAFVKVLQHVRHWPMLQFMPPHLAADFVEIFPWREELTLWDTQTTSHLPPGLRPPHLYRIVELGDDRVAVWCEDVDFEDDPWNDGRFARAADLLGQFGARRCHPDVTSPYPPDFAMQKWVQSLPIRALGPLQDDTVWGHPLLADHADLRAELLAAAPLIPQVMARFATLRHGLPHGDASPQNLLVPRDGSADFVVIDLSFQTPAPLGTDLSQLVVGLAHAGQLPVERLPSVEAAVLSGYRAGLAGTDLPPGDDDIEYAYAGNLLLRSGFTAIPYERLADPEAGPLIRERIALTRFILGSARAHLS</sequence>